<keyword evidence="3" id="KW-1185">Reference proteome</keyword>
<dbReference type="AlphaFoldDB" id="A0A173MKH5"/>
<evidence type="ECO:0000313" key="2">
    <source>
        <dbReference type="EMBL" id="SIT07564.1"/>
    </source>
</evidence>
<dbReference type="Pfam" id="PF19915">
    <property type="entry name" value="bpX0"/>
    <property type="match status" value="1"/>
</dbReference>
<sequence>MEEKKYIAISPDYFWRVSEAGNAIDWWNGSFVATNEYVCEVLGLLSTQGWPPFGALLIALAATGEGARALLLKMEEWRLNTQLEYATEVLDQVDWVSVKTVYMALMDLPPAYKKGAKRLMVMQAIFTYCHNMLSAQKAKSINSRIRLLLIHDVTEIEKIPFRAALRHCEHDFRCIALMARKFANASAIMQKADQMSWPLIGGMPEVPEEDMTSESVSGSFIQQLIAHSRTFQIGALIEYLWSGLRIPVYHPQESELLLGGVQDITNKGNFDKLLTSELANEDMVMLSRLANSEALYLHKEPPPEKDDIIRAIVIDVSLKNWGTPRTLAYAIALAIDRHPKRNTACEIYGVGNTCLALDFSTVDSVVNSLQQMDTSLHAAEGLQLFFKTNAREKKMEVIHISTRHASKHPAVLKVFSEYEHLVSYFITAEASGELILSKNMHKNRREMQRLMLPLQELWEKRQPAKEKPPVRVDVAKREVLPDSPLLYPHFFTGEGVMIGNMATNEVYVIKGNRIFQLDSRHAESPGSKGWRLLPVLLPQGQWEYVMGTFNGNEHILFCIDYSVNDVLLIDLLTGSLYTVKLREEELFAPAFFYENALVITCVDGCVTVDIITRKAAAKKYKRGYDPFAGEENQLQAEEAYRTYQQQVDLLYRVSNKAPLGGLTHVAVNKSGQLLLNNRYVLSLVDVGIKLLEADEEKKQIAITAIRLEKESCFVFPDGSSIAMDDNGMLVLKSKEALGVGFVSAVVHRTEHADRLSLIGKKDRDQKMMHYGSMLNHCPVVLESYNNMDNNAVLFQKEMKQHGIDVVIESNKPEYFLFIPAVVNTSLGVSTTHYFTGNVYYKPSHVSLTRWDPRPFYIRYIDVFIGNIRTLAENVNRG</sequence>
<dbReference type="KEGG" id="fln:FLA_4023"/>
<gene>
    <name evidence="2" type="ORF">SAMN05421788_103333</name>
</gene>
<organism evidence="2 3">
    <name type="scientific">Filimonas lacunae</name>
    <dbReference type="NCBI Taxonomy" id="477680"/>
    <lineage>
        <taxon>Bacteria</taxon>
        <taxon>Pseudomonadati</taxon>
        <taxon>Bacteroidota</taxon>
        <taxon>Chitinophagia</taxon>
        <taxon>Chitinophagales</taxon>
        <taxon>Chitinophagaceae</taxon>
        <taxon>Filimonas</taxon>
    </lineage>
</organism>
<dbReference type="EMBL" id="FTOR01000003">
    <property type="protein sequence ID" value="SIT07564.1"/>
    <property type="molecule type" value="Genomic_DNA"/>
</dbReference>
<dbReference type="Proteomes" id="UP000186917">
    <property type="component" value="Unassembled WGS sequence"/>
</dbReference>
<dbReference type="InterPro" id="IPR045554">
    <property type="entry name" value="bpX0"/>
</dbReference>
<evidence type="ECO:0000259" key="1">
    <source>
        <dbReference type="Pfam" id="PF19915"/>
    </source>
</evidence>
<reference evidence="3" key="1">
    <citation type="submission" date="2017-01" db="EMBL/GenBank/DDBJ databases">
        <authorList>
            <person name="Varghese N."/>
            <person name="Submissions S."/>
        </authorList>
    </citation>
    <scope>NUCLEOTIDE SEQUENCE [LARGE SCALE GENOMIC DNA]</scope>
    <source>
        <strain evidence="3">DSM 21054</strain>
    </source>
</reference>
<protein>
    <recommendedName>
        <fullName evidence="1">MoxR-vWA-beta-propeller ternary system domain-containing protein</fullName>
    </recommendedName>
</protein>
<dbReference type="OrthoDB" id="780958at2"/>
<evidence type="ECO:0000313" key="3">
    <source>
        <dbReference type="Proteomes" id="UP000186917"/>
    </source>
</evidence>
<dbReference type="RefSeq" id="WP_076379155.1">
    <property type="nucleotide sequence ID" value="NZ_AP017422.1"/>
</dbReference>
<dbReference type="STRING" id="477680.SAMN05421788_103333"/>
<name>A0A173MKH5_9BACT</name>
<feature type="domain" description="MoxR-vWA-beta-propeller ternary system" evidence="1">
    <location>
        <begin position="29"/>
        <end position="191"/>
    </location>
</feature>
<accession>A0A173MKH5</accession>
<proteinExistence type="predicted"/>